<dbReference type="Gene3D" id="3.20.20.140">
    <property type="entry name" value="Metal-dependent hydrolases"/>
    <property type="match status" value="1"/>
</dbReference>
<dbReference type="InterPro" id="IPR011059">
    <property type="entry name" value="Metal-dep_hydrolase_composite"/>
</dbReference>
<dbReference type="Pfam" id="PF07969">
    <property type="entry name" value="Amidohydro_3"/>
    <property type="match status" value="1"/>
</dbReference>
<organism evidence="2 3">
    <name type="scientific">Abiotrophia defectiva</name>
    <name type="common">Streptococcus defectivus</name>
    <dbReference type="NCBI Taxonomy" id="46125"/>
    <lineage>
        <taxon>Bacteria</taxon>
        <taxon>Bacillati</taxon>
        <taxon>Bacillota</taxon>
        <taxon>Bacilli</taxon>
        <taxon>Lactobacillales</taxon>
        <taxon>Aerococcaceae</taxon>
        <taxon>Abiotrophia</taxon>
    </lineage>
</organism>
<name>A0A929MSG5_ABIDE</name>
<proteinExistence type="predicted"/>
<dbReference type="InterPro" id="IPR013108">
    <property type="entry name" value="Amidohydro_3"/>
</dbReference>
<dbReference type="GO" id="GO:0016810">
    <property type="term" value="F:hydrolase activity, acting on carbon-nitrogen (but not peptide) bonds"/>
    <property type="evidence" value="ECO:0007669"/>
    <property type="project" value="InterPro"/>
</dbReference>
<evidence type="ECO:0000259" key="1">
    <source>
        <dbReference type="Pfam" id="PF07969"/>
    </source>
</evidence>
<evidence type="ECO:0000313" key="2">
    <source>
        <dbReference type="EMBL" id="MBF0934424.1"/>
    </source>
</evidence>
<dbReference type="EMBL" id="JABZFV010000022">
    <property type="protein sequence ID" value="MBF0934424.1"/>
    <property type="molecule type" value="Genomic_DNA"/>
</dbReference>
<sequence>MHYLLKTQALYNPSKGTIGPALVEIRDQRIAAVYEPDHQEAMGSQANLDFLVPEALKHLPLKDLGQQMLLPGFIDAHVHFYPSSLIQAGILGQVGGETPEVVARQAQDLPLRQGWRLGIGWYASEFQPAQQPHRRTLDRYCSEPTMLLSGDAHSIWLNTAALEALGLNPDNVVTLSGQALVDEADGQLTGTFLEAAAVYYQTEVFRRFHEEAVLAMQDFSRHLHAMGVTAVGDVAITGESPDDMVYPELYERALAQVPLRLSFFPAMRANREPLRQLYQRYRDPWLQMGGVKQFFDGVTSSHTAYLKSEYPEPYYSGDVGGPLIPIETQHDFILAASQEDWPMRIHAIGDRAIELTLTYYKEALAKFPLSLGKFHTIEHLEVMDWADLDLVAQEQLVVSVQPSHLMVGYDSLDEEVGPERAKHMFPFKEFLKQGATLAFGTDTPVVVNVTPLESLHYAVHRQTWDGLPPQGLMPEQRLTLEESLYAHTLGAAKALSRTDIGGVEAGMWADLVVLSHDLRTVKDWRQVKVTATYLAGQQVY</sequence>
<dbReference type="SUPFAM" id="SSF51338">
    <property type="entry name" value="Composite domain of metallo-dependent hydrolases"/>
    <property type="match status" value="1"/>
</dbReference>
<evidence type="ECO:0000313" key="3">
    <source>
        <dbReference type="Proteomes" id="UP000757900"/>
    </source>
</evidence>
<dbReference type="InterPro" id="IPR032466">
    <property type="entry name" value="Metal_Hydrolase"/>
</dbReference>
<dbReference type="CDD" id="cd01300">
    <property type="entry name" value="YtcJ_like"/>
    <property type="match status" value="1"/>
</dbReference>
<comment type="caution">
    <text evidence="2">The sequence shown here is derived from an EMBL/GenBank/DDBJ whole genome shotgun (WGS) entry which is preliminary data.</text>
</comment>
<accession>A0A929MSG5</accession>
<protein>
    <submittedName>
        <fullName evidence="2">Amidohydrolase</fullName>
    </submittedName>
</protein>
<dbReference type="PANTHER" id="PTHR22642:SF2">
    <property type="entry name" value="PROTEIN LONG AFTER FAR-RED 3"/>
    <property type="match status" value="1"/>
</dbReference>
<dbReference type="AlphaFoldDB" id="A0A929MSG5"/>
<dbReference type="Gene3D" id="2.30.40.10">
    <property type="entry name" value="Urease, subunit C, domain 1"/>
    <property type="match status" value="1"/>
</dbReference>
<reference evidence="2" key="1">
    <citation type="submission" date="2020-04" db="EMBL/GenBank/DDBJ databases">
        <title>Deep metagenomics examines the oral microbiome during advanced dental caries in children, revealing novel taxa and co-occurrences with host molecules.</title>
        <authorList>
            <person name="Baker J.L."/>
            <person name="Morton J.T."/>
            <person name="Dinis M."/>
            <person name="Alvarez R."/>
            <person name="Tran N.C."/>
            <person name="Knight R."/>
            <person name="Edlund A."/>
        </authorList>
    </citation>
    <scope>NUCLEOTIDE SEQUENCE</scope>
    <source>
        <strain evidence="2">JCVI_23_bin.16</strain>
    </source>
</reference>
<dbReference type="Gene3D" id="3.10.310.70">
    <property type="match status" value="1"/>
</dbReference>
<gene>
    <name evidence="2" type="ORF">HXK00_02120</name>
</gene>
<dbReference type="PANTHER" id="PTHR22642">
    <property type="entry name" value="IMIDAZOLONEPROPIONASE"/>
    <property type="match status" value="1"/>
</dbReference>
<dbReference type="InterPro" id="IPR033932">
    <property type="entry name" value="YtcJ-like"/>
</dbReference>
<feature type="domain" description="Amidohydrolase 3" evidence="1">
    <location>
        <begin position="63"/>
        <end position="540"/>
    </location>
</feature>
<dbReference type="SUPFAM" id="SSF51556">
    <property type="entry name" value="Metallo-dependent hydrolases"/>
    <property type="match status" value="1"/>
</dbReference>
<dbReference type="Proteomes" id="UP000757900">
    <property type="component" value="Unassembled WGS sequence"/>
</dbReference>